<dbReference type="AlphaFoldDB" id="A0A429XDL2"/>
<feature type="domain" description="DUF1828" evidence="1">
    <location>
        <begin position="2"/>
        <end position="89"/>
    </location>
</feature>
<feature type="domain" description="DUF1829" evidence="2">
    <location>
        <begin position="127"/>
        <end position="160"/>
    </location>
</feature>
<protein>
    <submittedName>
        <fullName evidence="4">DUF1828 domain-containing protein</fullName>
    </submittedName>
</protein>
<dbReference type="EMBL" id="QYTW02000001">
    <property type="protein sequence ID" value="RST61520.1"/>
    <property type="molecule type" value="Genomic_DNA"/>
</dbReference>
<accession>A0A429XDL2</accession>
<dbReference type="Pfam" id="PF08862">
    <property type="entry name" value="DUF1829"/>
    <property type="match status" value="1"/>
</dbReference>
<proteinExistence type="predicted"/>
<dbReference type="EMBL" id="BORJ01000005">
    <property type="protein sequence ID" value="GIN96271.1"/>
    <property type="molecule type" value="Genomic_DNA"/>
</dbReference>
<gene>
    <name evidence="4" type="ORF">D5F11_001135</name>
    <name evidence="3" type="ORF">J6TS1_21410</name>
</gene>
<comment type="caution">
    <text evidence="4">The sequence shown here is derived from an EMBL/GenBank/DDBJ whole genome shotgun (WGS) entry which is preliminary data.</text>
</comment>
<evidence type="ECO:0000259" key="1">
    <source>
        <dbReference type="Pfam" id="PF08861"/>
    </source>
</evidence>
<sequence length="161" mass="18532">MHHDYIQLFLTKEKDGKFTISDDGHTVSELMILGMDVNTSIKKKQFFKTTLKIFGVSFDGNADELFVTFDELEDYPKKQHNLLQCITRVSDMLLTAKNTVASIFFEKINNYFEDNDVFVTPDVGIIGKSGNQQAFDFITPRTKKKKEKLIKAINNPSRRKL</sequence>
<dbReference type="Proteomes" id="UP000287296">
    <property type="component" value="Unassembled WGS sequence"/>
</dbReference>
<dbReference type="OrthoDB" id="1321863at2"/>
<dbReference type="Pfam" id="PF08861">
    <property type="entry name" value="DUF1828"/>
    <property type="match status" value="1"/>
</dbReference>
<keyword evidence="6" id="KW-1185">Reference proteome</keyword>
<dbReference type="InterPro" id="IPR014960">
    <property type="entry name" value="DUF1828"/>
</dbReference>
<evidence type="ECO:0000313" key="5">
    <source>
        <dbReference type="Proteomes" id="UP000287296"/>
    </source>
</evidence>
<name>A0A429XDL2_SIMTE</name>
<evidence type="ECO:0000313" key="6">
    <source>
        <dbReference type="Proteomes" id="UP000680670"/>
    </source>
</evidence>
<organism evidence="4 5">
    <name type="scientific">Siminovitchia terrae</name>
    <name type="common">Bacillus terrae</name>
    <dbReference type="NCBI Taxonomy" id="1914933"/>
    <lineage>
        <taxon>Bacteria</taxon>
        <taxon>Bacillati</taxon>
        <taxon>Bacillota</taxon>
        <taxon>Bacilli</taxon>
        <taxon>Bacillales</taxon>
        <taxon>Bacillaceae</taxon>
        <taxon>Siminovitchia</taxon>
    </lineage>
</organism>
<evidence type="ECO:0000313" key="4">
    <source>
        <dbReference type="EMBL" id="RST61520.1"/>
    </source>
</evidence>
<evidence type="ECO:0000259" key="2">
    <source>
        <dbReference type="Pfam" id="PF08862"/>
    </source>
</evidence>
<dbReference type="InterPro" id="IPR014961">
    <property type="entry name" value="DUF1829"/>
</dbReference>
<dbReference type="RefSeq" id="WP_120115102.1">
    <property type="nucleotide sequence ID" value="NZ_BORJ01000005.1"/>
</dbReference>
<dbReference type="Proteomes" id="UP000680670">
    <property type="component" value="Unassembled WGS sequence"/>
</dbReference>
<evidence type="ECO:0000313" key="3">
    <source>
        <dbReference type="EMBL" id="GIN96271.1"/>
    </source>
</evidence>
<reference evidence="4 5" key="1">
    <citation type="submission" date="2018-12" db="EMBL/GenBank/DDBJ databases">
        <authorList>
            <person name="Sun L."/>
            <person name="Chen Z."/>
        </authorList>
    </citation>
    <scope>NUCLEOTIDE SEQUENCE [LARGE SCALE GENOMIC DNA]</scope>
    <source>
        <strain evidence="4 5">LMG 29736</strain>
    </source>
</reference>
<reference evidence="3 6" key="2">
    <citation type="submission" date="2021-03" db="EMBL/GenBank/DDBJ databases">
        <title>Antimicrobial resistance genes in bacteria isolated from Japanese honey, and their potential for conferring macrolide and lincosamide resistance in the American foulbrood pathogen Paenibacillus larvae.</title>
        <authorList>
            <person name="Okamoto M."/>
            <person name="Kumagai M."/>
            <person name="Kanamori H."/>
            <person name="Takamatsu D."/>
        </authorList>
    </citation>
    <scope>NUCLEOTIDE SEQUENCE [LARGE SCALE GENOMIC DNA]</scope>
    <source>
        <strain evidence="3 6">J6TS1</strain>
    </source>
</reference>